<dbReference type="RefSeq" id="WP_182595234.1">
    <property type="nucleotide sequence ID" value="NZ_JACIVA010000016.1"/>
</dbReference>
<evidence type="ECO:0000313" key="2">
    <source>
        <dbReference type="Proteomes" id="UP000517106"/>
    </source>
</evidence>
<dbReference type="AlphaFoldDB" id="A0A7W3UKI5"/>
<dbReference type="SUPFAM" id="SSF143011">
    <property type="entry name" value="RelE-like"/>
    <property type="match status" value="1"/>
</dbReference>
<comment type="caution">
    <text evidence="1">The sequence shown here is derived from an EMBL/GenBank/DDBJ whole genome shotgun (WGS) entry which is preliminary data.</text>
</comment>
<dbReference type="InterPro" id="IPR035093">
    <property type="entry name" value="RelE/ParE_toxin_dom_sf"/>
</dbReference>
<dbReference type="Proteomes" id="UP000517106">
    <property type="component" value="Unassembled WGS sequence"/>
</dbReference>
<reference evidence="1 2" key="1">
    <citation type="submission" date="2020-07" db="EMBL/GenBank/DDBJ databases">
        <title>Description of Limosilactobacillus balticus sp. nov., Limosilactobacillus agrestis sp. nov., Limosilactobacillus albertensis sp. nov., Limosilactobacillus rudii sp. nov., Limosilactobacillus fastidiosus sp. nov., five novel Limosilactobacillus species isolated from the vertebrate gastrointestinal tract, and proposal of 6 subspecies of Limosilactobacillus reuteri adapted to the gastrointestinal tract of specific vertebrate hosts.</title>
        <authorList>
            <person name="Li F."/>
            <person name="Cheng C."/>
            <person name="Zheng J."/>
            <person name="Quevedo R.M."/>
            <person name="Li J."/>
            <person name="Roos S."/>
            <person name="Gaenzle M.G."/>
            <person name="Walter J."/>
        </authorList>
    </citation>
    <scope>NUCLEOTIDE SEQUENCE [LARGE SCALE GENOMIC DNA]</scope>
    <source>
        <strain evidence="1 2">STM2_1</strain>
    </source>
</reference>
<dbReference type="Gene3D" id="3.30.2310.20">
    <property type="entry name" value="RelE-like"/>
    <property type="match status" value="1"/>
</dbReference>
<gene>
    <name evidence="1" type="ORF">H5S09_01360</name>
</gene>
<evidence type="ECO:0000313" key="1">
    <source>
        <dbReference type="EMBL" id="MBB1096620.1"/>
    </source>
</evidence>
<organism evidence="1 2">
    <name type="scientific">Limosilactobacillus rudii</name>
    <dbReference type="NCBI Taxonomy" id="2759755"/>
    <lineage>
        <taxon>Bacteria</taxon>
        <taxon>Bacillati</taxon>
        <taxon>Bacillota</taxon>
        <taxon>Bacilli</taxon>
        <taxon>Lactobacillales</taxon>
        <taxon>Lactobacillaceae</taxon>
        <taxon>Limosilactobacillus</taxon>
    </lineage>
</organism>
<name>A0A7W3UKI5_9LACO</name>
<accession>A0A7W3UKI5</accession>
<protein>
    <submittedName>
        <fullName evidence="1">Plasmid maintenance system killer protein</fullName>
    </submittedName>
</protein>
<keyword evidence="2" id="KW-1185">Reference proteome</keyword>
<dbReference type="EMBL" id="JACIVA010000016">
    <property type="protein sequence ID" value="MBB1096620.1"/>
    <property type="molecule type" value="Genomic_DNA"/>
</dbReference>
<proteinExistence type="predicted"/>
<sequence>MEYFAETKKLTKILNDPKLILKYYGKARAKRILARLDEFDAAQNLSQIPSDPPPRCYPLKGNLEGKFAVDISGNYRMIFEGYDKRDCLSTDKSEIVTIQITSIEDYH</sequence>